<protein>
    <submittedName>
        <fullName evidence="12">Uncharacterized protein</fullName>
    </submittedName>
</protein>
<evidence type="ECO:0000259" key="11">
    <source>
        <dbReference type="PROSITE" id="PS50885"/>
    </source>
</evidence>
<keyword evidence="4 9" id="KW-0812">Transmembrane</keyword>
<evidence type="ECO:0000256" key="2">
    <source>
        <dbReference type="ARBA" id="ARBA00022475"/>
    </source>
</evidence>
<evidence type="ECO:0000313" key="12">
    <source>
        <dbReference type="EMBL" id="PMS17075.1"/>
    </source>
</evidence>
<dbReference type="Proteomes" id="UP000235616">
    <property type="component" value="Unassembled WGS sequence"/>
</dbReference>
<gene>
    <name evidence="12" type="ORF">C0Z18_21720</name>
</gene>
<dbReference type="InterPro" id="IPR004089">
    <property type="entry name" value="MCPsignal_dom"/>
</dbReference>
<dbReference type="Gene3D" id="1.10.287.950">
    <property type="entry name" value="Methyl-accepting chemotaxis protein"/>
    <property type="match status" value="1"/>
</dbReference>
<dbReference type="SMART" id="SM00283">
    <property type="entry name" value="MA"/>
    <property type="match status" value="1"/>
</dbReference>
<dbReference type="InterPro" id="IPR004091">
    <property type="entry name" value="Chemotax_Me-accpt_rcpt_Me-site"/>
</dbReference>
<dbReference type="Pfam" id="PF00015">
    <property type="entry name" value="MCPsignal"/>
    <property type="match status" value="1"/>
</dbReference>
<dbReference type="CDD" id="cd11386">
    <property type="entry name" value="MCP_signal"/>
    <property type="match status" value="1"/>
</dbReference>
<evidence type="ECO:0000256" key="9">
    <source>
        <dbReference type="SAM" id="Phobius"/>
    </source>
</evidence>
<dbReference type="OrthoDB" id="8555762at2"/>
<evidence type="ECO:0000259" key="10">
    <source>
        <dbReference type="PROSITE" id="PS50111"/>
    </source>
</evidence>
<dbReference type="GO" id="GO:0006935">
    <property type="term" value="P:chemotaxis"/>
    <property type="evidence" value="ECO:0007669"/>
    <property type="project" value="InterPro"/>
</dbReference>
<keyword evidence="6 9" id="KW-0472">Membrane</keyword>
<dbReference type="FunFam" id="1.10.287.950:FF:000001">
    <property type="entry name" value="Methyl-accepting chemotaxis sensory transducer"/>
    <property type="match status" value="1"/>
</dbReference>
<dbReference type="Pfam" id="PF17200">
    <property type="entry name" value="sCache_2"/>
    <property type="match status" value="1"/>
</dbReference>
<dbReference type="PANTHER" id="PTHR43531:SF14">
    <property type="entry name" value="METHYL-ACCEPTING CHEMOTAXIS PROTEIN I-RELATED"/>
    <property type="match status" value="1"/>
</dbReference>
<evidence type="ECO:0000256" key="1">
    <source>
        <dbReference type="ARBA" id="ARBA00004651"/>
    </source>
</evidence>
<comment type="subcellular location">
    <subcellularLocation>
        <location evidence="1">Cell membrane</location>
        <topology evidence="1">Multi-pass membrane protein</topology>
    </subcellularLocation>
</comment>
<comment type="caution">
    <text evidence="12">The sequence shown here is derived from an EMBL/GenBank/DDBJ whole genome shotgun (WGS) entry which is preliminary data.</text>
</comment>
<dbReference type="Gene3D" id="3.30.450.20">
    <property type="entry name" value="PAS domain"/>
    <property type="match status" value="1"/>
</dbReference>
<dbReference type="EMBL" id="PNYA01000021">
    <property type="protein sequence ID" value="PMS17075.1"/>
    <property type="molecule type" value="Genomic_DNA"/>
</dbReference>
<evidence type="ECO:0000256" key="5">
    <source>
        <dbReference type="ARBA" id="ARBA00022989"/>
    </source>
</evidence>
<keyword evidence="13" id="KW-1185">Reference proteome</keyword>
<dbReference type="PROSITE" id="PS00538">
    <property type="entry name" value="CHEMOTAXIS_TRANSDUC_1"/>
    <property type="match status" value="1"/>
</dbReference>
<comment type="similarity">
    <text evidence="7">Belongs to the methyl-accepting chemotaxis (MCP) protein family.</text>
</comment>
<keyword evidence="8" id="KW-0807">Transducer</keyword>
<evidence type="ECO:0000256" key="4">
    <source>
        <dbReference type="ARBA" id="ARBA00022692"/>
    </source>
</evidence>
<dbReference type="SMART" id="SM01049">
    <property type="entry name" value="Cache_2"/>
    <property type="match status" value="1"/>
</dbReference>
<dbReference type="PROSITE" id="PS50885">
    <property type="entry name" value="HAMP"/>
    <property type="match status" value="1"/>
</dbReference>
<dbReference type="PANTHER" id="PTHR43531">
    <property type="entry name" value="PROTEIN ICFG"/>
    <property type="match status" value="1"/>
</dbReference>
<dbReference type="PRINTS" id="PR00260">
    <property type="entry name" value="CHEMTRNSDUCR"/>
</dbReference>
<dbReference type="InterPro" id="IPR004090">
    <property type="entry name" value="Chemotax_Me-accpt_rcpt"/>
</dbReference>
<sequence>MNRLTLSKKLGLALLVMWLGLLFFGGWAALQTRATMLSGRQAAVQNIVEAGVGVVAQYQQMAERHEISEEEAKRGAMARLSAMRFPGNGYLFITDGHPTVIMHPVLPDLVNKDMTDYKDVNGKRLFVEMLKVARAQGQGFVDYMARVPGKSEEVPKISFVKRFEPWDWYVASGVYINDIDTAFHVRLLNYLLTILVLGSLSSVALVMIIRNVQRSLGGEPAYAAAVAESIADGDLTQDVMVRDGDRGSMVMAMQRMQNRLAETMHRIRGGTETINDAAQQIAAGNLDLSSRTEEQASSLGETAASMEQLTATVKQNADNARQANQMAADTSRIAGEGGEAVQQVVATMQNIAASSARVVDIISVIEGIAFQTNILALNAAVEAARAGEQGRGFAVVAGEVRNLARRSSEAAKEIKGLIEESVGSVEAGKTLVQSAGSKMDSLVHSVKRVTDIISEISAASEEQSRGIEQVNIAIAQMDQTTQQNAAMVEQAAGSAQAMQEQARLLAEVVSTFRTQRAAH</sequence>
<dbReference type="PROSITE" id="PS50111">
    <property type="entry name" value="CHEMOTAXIS_TRANSDUC_2"/>
    <property type="match status" value="1"/>
</dbReference>
<keyword evidence="2" id="KW-1003">Cell membrane</keyword>
<reference evidence="12 13" key="1">
    <citation type="submission" date="2018-01" db="EMBL/GenBank/DDBJ databases">
        <title>Whole genome analyses suggest that Burkholderia sensu lato contains two further novel genera in the rhizoxinica-symbiotica group Mycetohabitans gen. nov., and Trinickia gen. nov.: implications for the evolution of diazotrophy and nodulation in the Burkholderiaceae.</title>
        <authorList>
            <person name="Estrada-de los Santos P."/>
            <person name="Palmer M."/>
            <person name="Chavez-Ramirez B."/>
            <person name="Beukes C."/>
            <person name="Steenkamp E.T."/>
            <person name="Hirsch A.M."/>
            <person name="Manyaka P."/>
            <person name="Maluk M."/>
            <person name="Lafos M."/>
            <person name="Crook M."/>
            <person name="Gross E."/>
            <person name="Simon M.F."/>
            <person name="Bueno dos Reis Junior F."/>
            <person name="Poole P.S."/>
            <person name="Venter S.N."/>
            <person name="James E.K."/>
        </authorList>
    </citation>
    <scope>NUCLEOTIDE SEQUENCE [LARGE SCALE GENOMIC DNA]</scope>
    <source>
        <strain evidence="12 13">GIMN1.004</strain>
    </source>
</reference>
<evidence type="ECO:0000256" key="3">
    <source>
        <dbReference type="ARBA" id="ARBA00022481"/>
    </source>
</evidence>
<dbReference type="GO" id="GO:0005886">
    <property type="term" value="C:plasma membrane"/>
    <property type="evidence" value="ECO:0007669"/>
    <property type="project" value="UniProtKB-SubCell"/>
</dbReference>
<evidence type="ECO:0000256" key="7">
    <source>
        <dbReference type="ARBA" id="ARBA00029447"/>
    </source>
</evidence>
<keyword evidence="5 9" id="KW-1133">Transmembrane helix</keyword>
<name>A0A2N7VIV0_9BURK</name>
<dbReference type="GO" id="GO:0004888">
    <property type="term" value="F:transmembrane signaling receptor activity"/>
    <property type="evidence" value="ECO:0007669"/>
    <property type="project" value="InterPro"/>
</dbReference>
<dbReference type="InterPro" id="IPR033480">
    <property type="entry name" value="sCache_2"/>
</dbReference>
<dbReference type="InterPro" id="IPR003660">
    <property type="entry name" value="HAMP_dom"/>
</dbReference>
<dbReference type="GO" id="GO:0007165">
    <property type="term" value="P:signal transduction"/>
    <property type="evidence" value="ECO:0007669"/>
    <property type="project" value="UniProtKB-KW"/>
</dbReference>
<proteinExistence type="inferred from homology"/>
<accession>A0A2N7VIV0</accession>
<feature type="transmembrane region" description="Helical" evidence="9">
    <location>
        <begin position="187"/>
        <end position="209"/>
    </location>
</feature>
<evidence type="ECO:0000313" key="13">
    <source>
        <dbReference type="Proteomes" id="UP000235616"/>
    </source>
</evidence>
<dbReference type="AlphaFoldDB" id="A0A2N7VIV0"/>
<feature type="domain" description="HAMP" evidence="11">
    <location>
        <begin position="224"/>
        <end position="265"/>
    </location>
</feature>
<evidence type="ECO:0000256" key="6">
    <source>
        <dbReference type="ARBA" id="ARBA00023136"/>
    </source>
</evidence>
<feature type="domain" description="Methyl-accepting transducer" evidence="10">
    <location>
        <begin position="270"/>
        <end position="499"/>
    </location>
</feature>
<organism evidence="12 13">
    <name type="scientific">Trinickia dabaoshanensis</name>
    <dbReference type="NCBI Taxonomy" id="564714"/>
    <lineage>
        <taxon>Bacteria</taxon>
        <taxon>Pseudomonadati</taxon>
        <taxon>Pseudomonadota</taxon>
        <taxon>Betaproteobacteria</taxon>
        <taxon>Burkholderiales</taxon>
        <taxon>Burkholderiaceae</taxon>
        <taxon>Trinickia</taxon>
    </lineage>
</organism>
<keyword evidence="3" id="KW-0488">Methylation</keyword>
<dbReference type="InterPro" id="IPR051310">
    <property type="entry name" value="MCP_chemotaxis"/>
</dbReference>
<evidence type="ECO:0000256" key="8">
    <source>
        <dbReference type="PROSITE-ProRule" id="PRU00284"/>
    </source>
</evidence>
<dbReference type="SUPFAM" id="SSF58104">
    <property type="entry name" value="Methyl-accepting chemotaxis protein (MCP) signaling domain"/>
    <property type="match status" value="1"/>
</dbReference>